<dbReference type="PANTHER" id="PTHR30143">
    <property type="entry name" value="ACID HYDRATASE"/>
    <property type="match status" value="1"/>
</dbReference>
<dbReference type="Proteomes" id="UP000806528">
    <property type="component" value="Unassembled WGS sequence"/>
</dbReference>
<dbReference type="RefSeq" id="WP_193121323.1">
    <property type="nucleotide sequence ID" value="NZ_JADBGI010000006.1"/>
</dbReference>
<evidence type="ECO:0000313" key="2">
    <source>
        <dbReference type="Proteomes" id="UP000806528"/>
    </source>
</evidence>
<keyword evidence="2" id="KW-1185">Reference proteome</keyword>
<gene>
    <name evidence="1" type="ORF">IDM40_08165</name>
</gene>
<name>A0ABR9P4D3_9ACTN</name>
<accession>A0ABR9P4D3</accession>
<sequence length="235" mass="25058">MHIETRISNAAAELARARRDVRALPPLTKGWTGLDADTAFRIQQQGVADRVAAGDRVVGYKLGNIAKAMQDAFGLDRPDYGHLLAGTFVPEGLAVDRRNHVEPFVELEPAFVLKEGLSGPSTTAADVISATAYVLPAIEIIDSRFENWDIDLPDTLADNGSTGAVVLGGAPRRLEDVDLRDMHGQVTHDGEVLSEGSTREILGNPVSAIAWLADRLAPLGVEFGVSVRSASPSAK</sequence>
<proteinExistence type="predicted"/>
<dbReference type="InterPro" id="IPR050772">
    <property type="entry name" value="Hydratase-Decarb/MhpD_sf"/>
</dbReference>
<protein>
    <submittedName>
        <fullName evidence="1">2-hydroxypenta-2,4-dienoate hydratase</fullName>
    </submittedName>
</protein>
<dbReference type="SUPFAM" id="SSF56529">
    <property type="entry name" value="FAH"/>
    <property type="match status" value="1"/>
</dbReference>
<reference evidence="1 2" key="1">
    <citation type="submission" date="2020-09" db="EMBL/GenBank/DDBJ databases">
        <title>Diversity and distribution of actinomycetes associated with coral in the coast of Hainan.</title>
        <authorList>
            <person name="Li F."/>
        </authorList>
    </citation>
    <scope>NUCLEOTIDE SEQUENCE [LARGE SCALE GENOMIC DNA]</scope>
    <source>
        <strain evidence="1 2">HNM0947</strain>
    </source>
</reference>
<evidence type="ECO:0000313" key="1">
    <source>
        <dbReference type="EMBL" id="MBE2998677.1"/>
    </source>
</evidence>
<dbReference type="Gene3D" id="3.90.850.10">
    <property type="entry name" value="Fumarylacetoacetase-like, C-terminal domain"/>
    <property type="match status" value="1"/>
</dbReference>
<organism evidence="1 2">
    <name type="scientific">Nocardiopsis coralli</name>
    <dbReference type="NCBI Taxonomy" id="2772213"/>
    <lineage>
        <taxon>Bacteria</taxon>
        <taxon>Bacillati</taxon>
        <taxon>Actinomycetota</taxon>
        <taxon>Actinomycetes</taxon>
        <taxon>Streptosporangiales</taxon>
        <taxon>Nocardiopsidaceae</taxon>
        <taxon>Nocardiopsis</taxon>
    </lineage>
</organism>
<dbReference type="EMBL" id="JADBGI010000006">
    <property type="protein sequence ID" value="MBE2998677.1"/>
    <property type="molecule type" value="Genomic_DNA"/>
</dbReference>
<dbReference type="PANTHER" id="PTHR30143:SF0">
    <property type="entry name" value="2-KETO-4-PENTENOATE HYDRATASE"/>
    <property type="match status" value="1"/>
</dbReference>
<dbReference type="InterPro" id="IPR036663">
    <property type="entry name" value="Fumarylacetoacetase_C_sf"/>
</dbReference>
<comment type="caution">
    <text evidence="1">The sequence shown here is derived from an EMBL/GenBank/DDBJ whole genome shotgun (WGS) entry which is preliminary data.</text>
</comment>